<protein>
    <submittedName>
        <fullName evidence="2">Paraquat-inducible protein A</fullName>
    </submittedName>
</protein>
<dbReference type="EMBL" id="JAKIKP010000005">
    <property type="protein sequence ID" value="MCL1142800.1"/>
    <property type="molecule type" value="Genomic_DNA"/>
</dbReference>
<dbReference type="AlphaFoldDB" id="A0A9X1ZMU1"/>
<comment type="caution">
    <text evidence="2">The sequence shown here is derived from an EMBL/GenBank/DDBJ whole genome shotgun (WGS) entry which is preliminary data.</text>
</comment>
<keyword evidence="1" id="KW-0812">Transmembrane</keyword>
<accession>A0A9X1ZMU1</accession>
<sequence length="213" mass="23188">MKLITSILFIVVSLALLIPGVTQPILTINGTIEKAELVDAGLDMLAENLSAEPNSNARNMLDMAVAMFGFDDIEGEVAVFHKSRSILETIEELYRSSNIFVAVLVGLFSVVIPTIKLLIMLGVNLTRGRTKTYLINIMQAISKWSMADVFVVALIVVYMAGNASAGMGDILVTSSTIEPGFYFFLGYCVFSIISQALVDKAVNPPRQKTLYQA</sequence>
<dbReference type="Proteomes" id="UP001139333">
    <property type="component" value="Unassembled WGS sequence"/>
</dbReference>
<gene>
    <name evidence="2" type="ORF">L2672_08865</name>
</gene>
<keyword evidence="3" id="KW-1185">Reference proteome</keyword>
<dbReference type="InterPro" id="IPR007498">
    <property type="entry name" value="PqiA-like"/>
</dbReference>
<organism evidence="2 3">
    <name type="scientific">Shewanella gaetbuli</name>
    <dbReference type="NCBI Taxonomy" id="220752"/>
    <lineage>
        <taxon>Bacteria</taxon>
        <taxon>Pseudomonadati</taxon>
        <taxon>Pseudomonadota</taxon>
        <taxon>Gammaproteobacteria</taxon>
        <taxon>Alteromonadales</taxon>
        <taxon>Shewanellaceae</taxon>
        <taxon>Shewanella</taxon>
    </lineage>
</organism>
<name>A0A9X1ZMU1_9GAMM</name>
<reference evidence="2" key="1">
    <citation type="submission" date="2022-01" db="EMBL/GenBank/DDBJ databases">
        <title>Whole genome-based taxonomy of the Shewanellaceae.</title>
        <authorList>
            <person name="Martin-Rodriguez A.J."/>
        </authorList>
    </citation>
    <scope>NUCLEOTIDE SEQUENCE</scope>
    <source>
        <strain evidence="2">DSM 16422</strain>
    </source>
</reference>
<feature type="transmembrane region" description="Helical" evidence="1">
    <location>
        <begin position="144"/>
        <end position="161"/>
    </location>
</feature>
<keyword evidence="1" id="KW-0472">Membrane</keyword>
<keyword evidence="1" id="KW-1133">Transmembrane helix</keyword>
<feature type="transmembrane region" description="Helical" evidence="1">
    <location>
        <begin position="99"/>
        <end position="123"/>
    </location>
</feature>
<dbReference type="RefSeq" id="WP_248995483.1">
    <property type="nucleotide sequence ID" value="NZ_JAKIKP010000005.1"/>
</dbReference>
<evidence type="ECO:0000313" key="2">
    <source>
        <dbReference type="EMBL" id="MCL1142800.1"/>
    </source>
</evidence>
<proteinExistence type="predicted"/>
<evidence type="ECO:0000313" key="3">
    <source>
        <dbReference type="Proteomes" id="UP001139333"/>
    </source>
</evidence>
<feature type="transmembrane region" description="Helical" evidence="1">
    <location>
        <begin position="181"/>
        <end position="198"/>
    </location>
</feature>
<evidence type="ECO:0000256" key="1">
    <source>
        <dbReference type="SAM" id="Phobius"/>
    </source>
</evidence>
<dbReference type="Pfam" id="PF04403">
    <property type="entry name" value="PqiA"/>
    <property type="match status" value="1"/>
</dbReference>